<comment type="caution">
    <text evidence="2">The sequence shown here is derived from an EMBL/GenBank/DDBJ whole genome shotgun (WGS) entry which is preliminary data.</text>
</comment>
<dbReference type="OrthoDB" id="8067603at2759"/>
<organism evidence="2 3">
    <name type="scientific">Brachionus calyciflorus</name>
    <dbReference type="NCBI Taxonomy" id="104777"/>
    <lineage>
        <taxon>Eukaryota</taxon>
        <taxon>Metazoa</taxon>
        <taxon>Spiralia</taxon>
        <taxon>Gnathifera</taxon>
        <taxon>Rotifera</taxon>
        <taxon>Eurotatoria</taxon>
        <taxon>Monogononta</taxon>
        <taxon>Pseudotrocha</taxon>
        <taxon>Ploima</taxon>
        <taxon>Brachionidae</taxon>
        <taxon>Brachionus</taxon>
    </lineage>
</organism>
<proteinExistence type="predicted"/>
<dbReference type="GO" id="GO:0061343">
    <property type="term" value="P:cell adhesion involved in heart morphogenesis"/>
    <property type="evidence" value="ECO:0007669"/>
    <property type="project" value="TreeGrafter"/>
</dbReference>
<protein>
    <recommendedName>
        <fullName evidence="1">Endonuclease/exonuclease/phosphatase domain-containing protein</fullName>
    </recommendedName>
</protein>
<dbReference type="InterPro" id="IPR036691">
    <property type="entry name" value="Endo/exonu/phosph_ase_sf"/>
</dbReference>
<evidence type="ECO:0000259" key="1">
    <source>
        <dbReference type="Pfam" id="PF14529"/>
    </source>
</evidence>
<dbReference type="Gene3D" id="3.60.10.10">
    <property type="entry name" value="Endonuclease/exonuclease/phosphatase"/>
    <property type="match status" value="1"/>
</dbReference>
<name>A0A813Y881_9BILA</name>
<dbReference type="PANTHER" id="PTHR33395:SF22">
    <property type="entry name" value="REVERSE TRANSCRIPTASE DOMAIN-CONTAINING PROTEIN"/>
    <property type="match status" value="1"/>
</dbReference>
<dbReference type="Proteomes" id="UP000663879">
    <property type="component" value="Unassembled WGS sequence"/>
</dbReference>
<keyword evidence="3" id="KW-1185">Reference proteome</keyword>
<feature type="non-terminal residue" evidence="2">
    <location>
        <position position="745"/>
    </location>
</feature>
<dbReference type="EMBL" id="CAJNOC010001633">
    <property type="protein sequence ID" value="CAF0880014.1"/>
    <property type="molecule type" value="Genomic_DNA"/>
</dbReference>
<evidence type="ECO:0000313" key="3">
    <source>
        <dbReference type="Proteomes" id="UP000663879"/>
    </source>
</evidence>
<dbReference type="Pfam" id="PF14529">
    <property type="entry name" value="Exo_endo_phos_2"/>
    <property type="match status" value="1"/>
</dbReference>
<gene>
    <name evidence="2" type="ORF">OXX778_LOCUS10366</name>
</gene>
<dbReference type="GO" id="GO:0031012">
    <property type="term" value="C:extracellular matrix"/>
    <property type="evidence" value="ECO:0007669"/>
    <property type="project" value="TreeGrafter"/>
</dbReference>
<dbReference type="InterPro" id="IPR005135">
    <property type="entry name" value="Endo/exonuclease/phosphatase"/>
</dbReference>
<sequence length="745" mass="85666">MNIEILSSNFNSLNLTCESDGVSSSSTNRVIWRCIFKGCNVRCSTSGDKIGENYRAKTTFSDEPTRKIISEYVAESKCDEAIVNSPSDDADRQAINRAKRKAKTQYPPEPEDLKFIEIPDELKYTLNEKELFLLFDSGADDKDRFFIFGNDLYEYFDEVYVGKVTTLKSGRGRGVKYTTLKTDPSLNLLSKRTSSKKIQLEEITNKIKPEIISLNETFFNSNFDFSLDNYDIYRKDRSVLNANNKTKSGGGAALCVKKNFIGKPIYIESQNEVIGYRIDLNDNSSIAIFSIYASPSVQLDLDLLSTIKNNYPNFLKVGDLNARRHSWNCIPENKKGKNLFNFIKENNLKLLNSPKIPYPSGKSTLDLSICSQSVYNFFISHDVINEQISDHLPTITSLSLSSQPRFKTFKSTNWTKFDKILKNQSSKPSVLNEELLLESEATQIINEITQALEKSKFKFKINSQSSSFNKIPSYLIKLIKQKRKIRRLYQKTNSSTHKKLFNFLEKALRRELTKYKDQNLTENLKQLSDFKQNNSKHWKILREIGDEVTTASSNISIKVGDIMINEEQELAELFSENLSLIFADKNNRPFTERDQNETIQQEPELFSSITKTEFIDALSNLKNKASPGEDRINNKILKHLPLNYLNRIFNLFNASLRLGHVPSSWRSSTIIMIPKKDKPKTELSSFRPISLINCISKWLEKIINTKLKNWIEKENILPETQAGFRKNRNTQDQILRLNQAITQNF</sequence>
<accession>A0A813Y881</accession>
<dbReference type="PANTHER" id="PTHR33395">
    <property type="entry name" value="TRANSCRIPTASE, PUTATIVE-RELATED-RELATED"/>
    <property type="match status" value="1"/>
</dbReference>
<dbReference type="AlphaFoldDB" id="A0A813Y881"/>
<reference evidence="2" key="1">
    <citation type="submission" date="2021-02" db="EMBL/GenBank/DDBJ databases">
        <authorList>
            <person name="Nowell W R."/>
        </authorList>
    </citation>
    <scope>NUCLEOTIDE SEQUENCE</scope>
    <source>
        <strain evidence="2">Ploen Becks lab</strain>
    </source>
</reference>
<dbReference type="GO" id="GO:0007508">
    <property type="term" value="P:larval heart development"/>
    <property type="evidence" value="ECO:0007669"/>
    <property type="project" value="TreeGrafter"/>
</dbReference>
<dbReference type="GO" id="GO:0003824">
    <property type="term" value="F:catalytic activity"/>
    <property type="evidence" value="ECO:0007669"/>
    <property type="project" value="InterPro"/>
</dbReference>
<dbReference type="SUPFAM" id="SSF56219">
    <property type="entry name" value="DNase I-like"/>
    <property type="match status" value="1"/>
</dbReference>
<evidence type="ECO:0000313" key="2">
    <source>
        <dbReference type="EMBL" id="CAF0880014.1"/>
    </source>
</evidence>
<feature type="domain" description="Endonuclease/exonuclease/phosphatase" evidence="1">
    <location>
        <begin position="286"/>
        <end position="394"/>
    </location>
</feature>